<sequence length="187" mass="19571">MMREDRTAGRRFLGGFGAGLAVAAAVVALPLMLVAAVLLHVPATVRGVVLAVLLVGFGLADLLDRTPHIWRQVPQRFLRELGPGQLGFVWAADLGLLVTTQKTTSLIWIGLAGLVLSTTPMTVLAGVITISVGFGLLVAVATVASYGTLLGEAKYNRRVTFEWTALIRCASGVAAVGLAVLEVVTLV</sequence>
<feature type="transmembrane region" description="Helical" evidence="1">
    <location>
        <begin position="134"/>
        <end position="153"/>
    </location>
</feature>
<comment type="caution">
    <text evidence="2">The sequence shown here is derived from an EMBL/GenBank/DDBJ whole genome shotgun (WGS) entry which is preliminary data.</text>
</comment>
<reference evidence="2 3" key="1">
    <citation type="submission" date="2022-06" db="EMBL/GenBank/DDBJ databases">
        <title>Actinoplanes abujensis sp. nov., isolated from Nigerian arid soil.</title>
        <authorList>
            <person name="Ding P."/>
        </authorList>
    </citation>
    <scope>NUCLEOTIDE SEQUENCE [LARGE SCALE GENOMIC DNA]</scope>
    <source>
        <strain evidence="3">TRM88002</strain>
    </source>
</reference>
<keyword evidence="1" id="KW-0812">Transmembrane</keyword>
<gene>
    <name evidence="2" type="ORF">LXN57_25275</name>
</gene>
<keyword evidence="1" id="KW-0472">Membrane</keyword>
<organism evidence="2 3">
    <name type="scientific">Paractinoplanes hotanensis</name>
    <dbReference type="NCBI Taxonomy" id="2906497"/>
    <lineage>
        <taxon>Bacteria</taxon>
        <taxon>Bacillati</taxon>
        <taxon>Actinomycetota</taxon>
        <taxon>Actinomycetes</taxon>
        <taxon>Micromonosporales</taxon>
        <taxon>Micromonosporaceae</taxon>
        <taxon>Paractinoplanes</taxon>
    </lineage>
</organism>
<feature type="transmembrane region" description="Helical" evidence="1">
    <location>
        <begin position="45"/>
        <end position="63"/>
    </location>
</feature>
<dbReference type="EMBL" id="JAMQOL010000036">
    <property type="protein sequence ID" value="MCM4080891.1"/>
    <property type="molecule type" value="Genomic_DNA"/>
</dbReference>
<feature type="transmembrane region" description="Helical" evidence="1">
    <location>
        <begin position="106"/>
        <end position="128"/>
    </location>
</feature>
<keyword evidence="3" id="KW-1185">Reference proteome</keyword>
<accession>A0ABT0Y4F4</accession>
<evidence type="ECO:0000313" key="3">
    <source>
        <dbReference type="Proteomes" id="UP001523216"/>
    </source>
</evidence>
<name>A0ABT0Y4F4_9ACTN</name>
<feature type="transmembrane region" description="Helical" evidence="1">
    <location>
        <begin position="12"/>
        <end position="39"/>
    </location>
</feature>
<evidence type="ECO:0000256" key="1">
    <source>
        <dbReference type="SAM" id="Phobius"/>
    </source>
</evidence>
<dbReference type="Proteomes" id="UP001523216">
    <property type="component" value="Unassembled WGS sequence"/>
</dbReference>
<feature type="transmembrane region" description="Helical" evidence="1">
    <location>
        <begin position="165"/>
        <end position="186"/>
    </location>
</feature>
<protein>
    <submittedName>
        <fullName evidence="2">Uncharacterized protein</fullName>
    </submittedName>
</protein>
<keyword evidence="1" id="KW-1133">Transmembrane helix</keyword>
<proteinExistence type="predicted"/>
<evidence type="ECO:0000313" key="2">
    <source>
        <dbReference type="EMBL" id="MCM4080891.1"/>
    </source>
</evidence>
<dbReference type="RefSeq" id="WP_251800678.1">
    <property type="nucleotide sequence ID" value="NZ_JAMQOL010000036.1"/>
</dbReference>